<evidence type="ECO:0000256" key="1">
    <source>
        <dbReference type="ARBA" id="ARBA00022801"/>
    </source>
</evidence>
<dbReference type="Proteomes" id="UP000324897">
    <property type="component" value="Unassembled WGS sequence"/>
</dbReference>
<comment type="caution">
    <text evidence="2">The sequence shown here is derived from an EMBL/GenBank/DDBJ whole genome shotgun (WGS) entry which is preliminary data.</text>
</comment>
<evidence type="ECO:0008006" key="4">
    <source>
        <dbReference type="Google" id="ProtNLM"/>
    </source>
</evidence>
<dbReference type="EMBL" id="RWGY01000005">
    <property type="protein sequence ID" value="TVU43169.1"/>
    <property type="molecule type" value="Genomic_DNA"/>
</dbReference>
<protein>
    <recommendedName>
        <fullName evidence="4">ACT domain-containing protein</fullName>
    </recommendedName>
</protein>
<dbReference type="SUPFAM" id="SSF55021">
    <property type="entry name" value="ACT-like"/>
    <property type="match status" value="1"/>
</dbReference>
<dbReference type="OrthoDB" id="691035at2759"/>
<dbReference type="InterPro" id="IPR010043">
    <property type="entry name" value="UTase/UR"/>
</dbReference>
<accession>A0A5J9W488</accession>
<dbReference type="GO" id="GO:0008773">
    <property type="term" value="F:[protein-PII] uridylyltransferase activity"/>
    <property type="evidence" value="ECO:0007669"/>
    <property type="project" value="InterPro"/>
</dbReference>
<dbReference type="Gramene" id="TVU43169">
    <property type="protein sequence ID" value="TVU43169"/>
    <property type="gene ID" value="EJB05_09614"/>
</dbReference>
<proteinExistence type="predicted"/>
<gene>
    <name evidence="2" type="ORF">EJB05_09614</name>
</gene>
<organism evidence="2 3">
    <name type="scientific">Eragrostis curvula</name>
    <name type="common">weeping love grass</name>
    <dbReference type="NCBI Taxonomy" id="38414"/>
    <lineage>
        <taxon>Eukaryota</taxon>
        <taxon>Viridiplantae</taxon>
        <taxon>Streptophyta</taxon>
        <taxon>Embryophyta</taxon>
        <taxon>Tracheophyta</taxon>
        <taxon>Spermatophyta</taxon>
        <taxon>Magnoliopsida</taxon>
        <taxon>Liliopsida</taxon>
        <taxon>Poales</taxon>
        <taxon>Poaceae</taxon>
        <taxon>PACMAD clade</taxon>
        <taxon>Chloridoideae</taxon>
        <taxon>Eragrostideae</taxon>
        <taxon>Eragrostidinae</taxon>
        <taxon>Eragrostis</taxon>
    </lineage>
</organism>
<sequence length="122" mass="14091">MSPRYVVDVDADDKAEDVLLHLRILDECADPDKRPFFLARHIEGRPLHEIIFCSLDKPKLLSQLSELLDEVGLHIRELHLYCTNDGFCLAIIFVDGWETEVKFNAYMHISSMRLSARLFTTS</sequence>
<evidence type="ECO:0000313" key="2">
    <source>
        <dbReference type="EMBL" id="TVU43169.1"/>
    </source>
</evidence>
<keyword evidence="1" id="KW-0378">Hydrolase</keyword>
<name>A0A5J9W488_9POAL</name>
<dbReference type="AlphaFoldDB" id="A0A5J9W488"/>
<dbReference type="InterPro" id="IPR045865">
    <property type="entry name" value="ACT-like_dom_sf"/>
</dbReference>
<dbReference type="PANTHER" id="PTHR47320:SF1">
    <property type="entry name" value="BIFUNCTIONAL URIDYLYLTRANSFERASE_URIDYLYL-REMOVING ENZYME"/>
    <property type="match status" value="1"/>
</dbReference>
<reference evidence="2 3" key="1">
    <citation type="journal article" date="2019" name="Sci. Rep.">
        <title>A high-quality genome of Eragrostis curvula grass provides insights into Poaceae evolution and supports new strategies to enhance forage quality.</title>
        <authorList>
            <person name="Carballo J."/>
            <person name="Santos B.A.C.M."/>
            <person name="Zappacosta D."/>
            <person name="Garbus I."/>
            <person name="Selva J.P."/>
            <person name="Gallo C.A."/>
            <person name="Diaz A."/>
            <person name="Albertini E."/>
            <person name="Caccamo M."/>
            <person name="Echenique V."/>
        </authorList>
    </citation>
    <scope>NUCLEOTIDE SEQUENCE [LARGE SCALE GENOMIC DNA]</scope>
    <source>
        <strain evidence="3">cv. Victoria</strain>
        <tissue evidence="2">Leaf</tissue>
    </source>
</reference>
<dbReference type="GO" id="GO:0016787">
    <property type="term" value="F:hydrolase activity"/>
    <property type="evidence" value="ECO:0007669"/>
    <property type="project" value="UniProtKB-KW"/>
</dbReference>
<evidence type="ECO:0000313" key="3">
    <source>
        <dbReference type="Proteomes" id="UP000324897"/>
    </source>
</evidence>
<dbReference type="PANTHER" id="PTHR47320">
    <property type="entry name" value="BIFUNCTIONAL URIDYLYLTRANSFERASE/URIDYLYL-REMOVING ENZYME"/>
    <property type="match status" value="1"/>
</dbReference>
<keyword evidence="3" id="KW-1185">Reference proteome</keyword>